<protein>
    <recommendedName>
        <fullName evidence="1">Protein kinase domain-containing protein</fullName>
    </recommendedName>
</protein>
<gene>
    <name evidence="2" type="ORF">AALO_G00247320</name>
</gene>
<dbReference type="PANTHER" id="PTHR22961">
    <property type="entry name" value="SER/THR PROTEIN KINASE-TRB"/>
    <property type="match status" value="1"/>
</dbReference>
<dbReference type="PROSITE" id="PS50011">
    <property type="entry name" value="PROTEIN_KINASE_DOM"/>
    <property type="match status" value="1"/>
</dbReference>
<sequence length="211" mass="24251">MGHAKYVVETFKNTKLPCMGKYVLLDCLGNNILRAANMDTGKKLICKVFYFARYWESLAAYFQVPAHRNLSQIIDTVHGDTMVYVFFEHNYGDLHSCLRSVKKIREDEAARLFHQMVSAVVHCHDYGVVLKDLKLKSFVFKDEDRSYLKLDTLEDAYLMGNVPIKASQKIQGHQSCNLRGKVDLGERRITFYGNVIPPEASFGKAWFLLRS</sequence>
<dbReference type="GO" id="GO:0005634">
    <property type="term" value="C:nucleus"/>
    <property type="evidence" value="ECO:0007669"/>
    <property type="project" value="TreeGrafter"/>
</dbReference>
<organism evidence="2 3">
    <name type="scientific">Alosa alosa</name>
    <name type="common">allis shad</name>
    <dbReference type="NCBI Taxonomy" id="278164"/>
    <lineage>
        <taxon>Eukaryota</taxon>
        <taxon>Metazoa</taxon>
        <taxon>Chordata</taxon>
        <taxon>Craniata</taxon>
        <taxon>Vertebrata</taxon>
        <taxon>Euteleostomi</taxon>
        <taxon>Actinopterygii</taxon>
        <taxon>Neopterygii</taxon>
        <taxon>Teleostei</taxon>
        <taxon>Clupei</taxon>
        <taxon>Clupeiformes</taxon>
        <taxon>Clupeoidei</taxon>
        <taxon>Clupeidae</taxon>
        <taxon>Alosa</taxon>
    </lineage>
</organism>
<name>A0AAV6FVT6_9TELE</name>
<reference evidence="2" key="1">
    <citation type="submission" date="2020-10" db="EMBL/GenBank/DDBJ databases">
        <title>Chromosome-scale genome assembly of the Allis shad, Alosa alosa.</title>
        <authorList>
            <person name="Margot Z."/>
            <person name="Christophe K."/>
            <person name="Cabau C."/>
            <person name="Louis A."/>
            <person name="Berthelot C."/>
            <person name="Parey E."/>
            <person name="Roest Crollius H."/>
            <person name="Montfort J."/>
            <person name="Robinson-Rechavi M."/>
            <person name="Bucao C."/>
            <person name="Bouchez O."/>
            <person name="Gislard M."/>
            <person name="Lluch J."/>
            <person name="Milhes M."/>
            <person name="Lampietro C."/>
            <person name="Lopez Roques C."/>
            <person name="Donnadieu C."/>
            <person name="Braasch I."/>
            <person name="Desvignes T."/>
            <person name="Postlethwait J."/>
            <person name="Bobe J."/>
            <person name="Guiguen Y."/>
        </authorList>
    </citation>
    <scope>NUCLEOTIDE SEQUENCE</scope>
    <source>
        <strain evidence="2">M-15738</strain>
        <tissue evidence="2">Blood</tissue>
    </source>
</reference>
<dbReference type="Pfam" id="PF00069">
    <property type="entry name" value="Pkinase"/>
    <property type="match status" value="1"/>
</dbReference>
<comment type="caution">
    <text evidence="2">The sequence shown here is derived from an EMBL/GenBank/DDBJ whole genome shotgun (WGS) entry which is preliminary data.</text>
</comment>
<dbReference type="GO" id="GO:0004672">
    <property type="term" value="F:protein kinase activity"/>
    <property type="evidence" value="ECO:0007669"/>
    <property type="project" value="InterPro"/>
</dbReference>
<dbReference type="InterPro" id="IPR000719">
    <property type="entry name" value="Prot_kinase_dom"/>
</dbReference>
<proteinExistence type="predicted"/>
<dbReference type="InterPro" id="IPR011009">
    <property type="entry name" value="Kinase-like_dom_sf"/>
</dbReference>
<evidence type="ECO:0000259" key="1">
    <source>
        <dbReference type="PROSITE" id="PS50011"/>
    </source>
</evidence>
<feature type="domain" description="Protein kinase" evidence="1">
    <location>
        <begin position="1"/>
        <end position="211"/>
    </location>
</feature>
<dbReference type="Proteomes" id="UP000823561">
    <property type="component" value="Chromosome 19"/>
</dbReference>
<dbReference type="PANTHER" id="PTHR22961:SF13">
    <property type="entry name" value="TRIBBLES"/>
    <property type="match status" value="1"/>
</dbReference>
<dbReference type="Gene3D" id="3.30.200.20">
    <property type="entry name" value="Phosphorylase Kinase, domain 1"/>
    <property type="match status" value="1"/>
</dbReference>
<evidence type="ECO:0000313" key="2">
    <source>
        <dbReference type="EMBL" id="KAG5265877.1"/>
    </source>
</evidence>
<dbReference type="InterPro" id="IPR024104">
    <property type="entry name" value="Tribbles/Ser_Thr_kinase_40"/>
</dbReference>
<accession>A0AAV6FVT6</accession>
<dbReference type="Gene3D" id="1.10.510.10">
    <property type="entry name" value="Transferase(Phosphotransferase) domain 1"/>
    <property type="match status" value="1"/>
</dbReference>
<evidence type="ECO:0000313" key="3">
    <source>
        <dbReference type="Proteomes" id="UP000823561"/>
    </source>
</evidence>
<dbReference type="GO" id="GO:0032436">
    <property type="term" value="P:positive regulation of proteasomal ubiquitin-dependent protein catabolic process"/>
    <property type="evidence" value="ECO:0007669"/>
    <property type="project" value="TreeGrafter"/>
</dbReference>
<dbReference type="SUPFAM" id="SSF56112">
    <property type="entry name" value="Protein kinase-like (PK-like)"/>
    <property type="match status" value="1"/>
</dbReference>
<keyword evidence="3" id="KW-1185">Reference proteome</keyword>
<dbReference type="EMBL" id="JADWDJ010000019">
    <property type="protein sequence ID" value="KAG5265877.1"/>
    <property type="molecule type" value="Genomic_DNA"/>
</dbReference>
<dbReference type="GO" id="GO:0031434">
    <property type="term" value="F:mitogen-activated protein kinase kinase binding"/>
    <property type="evidence" value="ECO:0007669"/>
    <property type="project" value="TreeGrafter"/>
</dbReference>
<dbReference type="SMART" id="SM00220">
    <property type="entry name" value="S_TKc"/>
    <property type="match status" value="1"/>
</dbReference>
<dbReference type="AlphaFoldDB" id="A0AAV6FVT6"/>
<dbReference type="GO" id="GO:0005524">
    <property type="term" value="F:ATP binding"/>
    <property type="evidence" value="ECO:0007669"/>
    <property type="project" value="InterPro"/>
</dbReference>